<feature type="signal peptide" evidence="1">
    <location>
        <begin position="1"/>
        <end position="22"/>
    </location>
</feature>
<evidence type="ECO:0000256" key="1">
    <source>
        <dbReference type="SAM" id="SignalP"/>
    </source>
</evidence>
<evidence type="ECO:0000313" key="3">
    <source>
        <dbReference type="Proteomes" id="UP000272490"/>
    </source>
</evidence>
<comment type="caution">
    <text evidence="2">The sequence shown here is derived from an EMBL/GenBank/DDBJ whole genome shotgun (WGS) entry which is preliminary data.</text>
</comment>
<gene>
    <name evidence="2" type="ORF">EHV10_02205</name>
</gene>
<evidence type="ECO:0000313" key="2">
    <source>
        <dbReference type="EMBL" id="RRJ26849.1"/>
    </source>
</evidence>
<keyword evidence="1" id="KW-0732">Signal</keyword>
<dbReference type="AlphaFoldDB" id="A0A3P3R1T6"/>
<accession>A0A3P3R1T6</accession>
<proteinExistence type="predicted"/>
<keyword evidence="3" id="KW-1185">Reference proteome</keyword>
<dbReference type="EMBL" id="RRCO01000001">
    <property type="protein sequence ID" value="RRJ26849.1"/>
    <property type="molecule type" value="Genomic_DNA"/>
</dbReference>
<dbReference type="Proteomes" id="UP000272490">
    <property type="component" value="Unassembled WGS sequence"/>
</dbReference>
<organism evidence="2 3">
    <name type="scientific">Lachnoanaerobaculum gingivalis</name>
    <dbReference type="NCBI Taxonomy" id="2490855"/>
    <lineage>
        <taxon>Bacteria</taxon>
        <taxon>Bacillati</taxon>
        <taxon>Bacillota</taxon>
        <taxon>Clostridia</taxon>
        <taxon>Lachnospirales</taxon>
        <taxon>Lachnospiraceae</taxon>
        <taxon>Lachnoanaerobaculum</taxon>
    </lineage>
</organism>
<feature type="chain" id="PRO_5039355062" evidence="1">
    <location>
        <begin position="23"/>
        <end position="241"/>
    </location>
</feature>
<dbReference type="RefSeq" id="WP_128673212.1">
    <property type="nucleotide sequence ID" value="NZ_RRCO01000001.1"/>
</dbReference>
<sequence>MKKIICALLLLLSLLFVNEVSGLSVYASEVDEELGEVVMVAIPDGSGKLNYYSGDDAKKVYTQIMQQSDKILEEFSELEKVDKSFELPEIDVDPEIEPYGPFHYKYRFIKESSGKIYGTSKRISNYLENRTSQRQNLSASVRSSTTWTINTALTGGFNDAFKLSVGGSWSTNSSFSETISMNVGPNKKMWLEFRPLIRYVSGKAQKYYIPRGPINKRAIVVESKSVYSTSPETVYMRLGDR</sequence>
<name>A0A3P3R1T6_9FIRM</name>
<protein>
    <submittedName>
        <fullName evidence="2">Uncharacterized protein</fullName>
    </submittedName>
</protein>
<dbReference type="OrthoDB" id="2601703at2"/>
<reference evidence="2 3" key="1">
    <citation type="submission" date="2018-11" db="EMBL/GenBank/DDBJ databases">
        <title>Genome sequencing of Lachnoanaerobaculum sp. KCOM 2030 (= ChDC B114).</title>
        <authorList>
            <person name="Kook J.-K."/>
            <person name="Park S.-N."/>
            <person name="Lim Y.K."/>
        </authorList>
    </citation>
    <scope>NUCLEOTIDE SEQUENCE [LARGE SCALE GENOMIC DNA]</scope>
    <source>
        <strain evidence="2 3">KCOM 2030</strain>
    </source>
</reference>